<protein>
    <recommendedName>
        <fullName evidence="3">FXSXX-COOH protein</fullName>
    </recommendedName>
</protein>
<name>A0A926QT17_9ACTN</name>
<proteinExistence type="predicted"/>
<reference evidence="1" key="2">
    <citation type="submission" date="2020-09" db="EMBL/GenBank/DDBJ databases">
        <authorList>
            <person name="Luo X."/>
        </authorList>
    </citation>
    <scope>NUCLEOTIDE SEQUENCE</scope>
    <source>
        <strain evidence="1">TRM S81-3</strain>
    </source>
</reference>
<dbReference type="RefSeq" id="WP_188183361.1">
    <property type="nucleotide sequence ID" value="NZ_JACVQF010000211.1"/>
</dbReference>
<evidence type="ECO:0000313" key="1">
    <source>
        <dbReference type="EMBL" id="MBD0422395.1"/>
    </source>
</evidence>
<gene>
    <name evidence="1" type="ORF">H0H10_25105</name>
</gene>
<comment type="caution">
    <text evidence="1">The sequence shown here is derived from an EMBL/GenBank/DDBJ whole genome shotgun (WGS) entry which is preliminary data.</text>
</comment>
<sequence>MAEQVNTVAGSGGVAGRTTLLPGLTDVDLRTLRAMDEPALMAAVEQVFEGARGPDEIWYSDEGRKRVFSAGLVPTGEPPQEPA</sequence>
<evidence type="ECO:0000313" key="2">
    <source>
        <dbReference type="Proteomes" id="UP000621210"/>
    </source>
</evidence>
<keyword evidence="2" id="KW-1185">Reference proteome</keyword>
<organism evidence="1 2">
    <name type="scientific">Streptomyces griseicoloratus</name>
    <dbReference type="NCBI Taxonomy" id="2752516"/>
    <lineage>
        <taxon>Bacteria</taxon>
        <taxon>Bacillati</taxon>
        <taxon>Actinomycetota</taxon>
        <taxon>Actinomycetes</taxon>
        <taxon>Kitasatosporales</taxon>
        <taxon>Streptomycetaceae</taxon>
        <taxon>Streptomyces</taxon>
    </lineage>
</organism>
<accession>A0A926QT17</accession>
<dbReference type="Proteomes" id="UP000621210">
    <property type="component" value="Unassembled WGS sequence"/>
</dbReference>
<evidence type="ECO:0008006" key="3">
    <source>
        <dbReference type="Google" id="ProtNLM"/>
    </source>
</evidence>
<reference evidence="1" key="1">
    <citation type="submission" date="2020-09" db="EMBL/GenBank/DDBJ databases">
        <title>Streptomyces grisecoloratus sp. nov., isolated from cotton soil.</title>
        <authorList>
            <person name="Xing L."/>
        </authorList>
    </citation>
    <scope>NUCLEOTIDE SEQUENCE</scope>
    <source>
        <strain evidence="1">TRM S81-3</strain>
    </source>
</reference>
<dbReference type="EMBL" id="JACVQF010000211">
    <property type="protein sequence ID" value="MBD0422395.1"/>
    <property type="molecule type" value="Genomic_DNA"/>
</dbReference>
<dbReference type="AlphaFoldDB" id="A0A926QT17"/>